<name>A0A699GV26_TANCI</name>
<comment type="caution">
    <text evidence="1">The sequence shown here is derived from an EMBL/GenBank/DDBJ whole genome shotgun (WGS) entry which is preliminary data.</text>
</comment>
<proteinExistence type="predicted"/>
<protein>
    <submittedName>
        <fullName evidence="1">Zeta toxin domain, P-loop containing nucleoside triphosphate hydrolase</fullName>
    </submittedName>
</protein>
<sequence>MGQLGLCLPMAQAAIISKHEGDPIALDTDASSGKKPTYKQFIVSSSIGLVIDATMNFGFKRDIEEDDSSMCGLLHNSNMRRGSRMEMKGGCRLRVRVMWKCGLVMLNLVLLPVKDGRFRKKVEGQISWRTK</sequence>
<dbReference type="GO" id="GO:0016787">
    <property type="term" value="F:hydrolase activity"/>
    <property type="evidence" value="ECO:0007669"/>
    <property type="project" value="UniProtKB-KW"/>
</dbReference>
<reference evidence="1" key="1">
    <citation type="journal article" date="2019" name="Sci. Rep.">
        <title>Draft genome of Tanacetum cinerariifolium, the natural source of mosquito coil.</title>
        <authorList>
            <person name="Yamashiro T."/>
            <person name="Shiraishi A."/>
            <person name="Satake H."/>
            <person name="Nakayama K."/>
        </authorList>
    </citation>
    <scope>NUCLEOTIDE SEQUENCE</scope>
</reference>
<keyword evidence="1" id="KW-0378">Hydrolase</keyword>
<evidence type="ECO:0000313" key="1">
    <source>
        <dbReference type="EMBL" id="GEW44322.1"/>
    </source>
</evidence>
<dbReference type="EMBL" id="BKCJ010058571">
    <property type="protein sequence ID" value="GEW44322.1"/>
    <property type="molecule type" value="Genomic_DNA"/>
</dbReference>
<dbReference type="AlphaFoldDB" id="A0A699GV26"/>
<gene>
    <name evidence="1" type="ORF">Tci_216298</name>
</gene>
<organism evidence="1">
    <name type="scientific">Tanacetum cinerariifolium</name>
    <name type="common">Dalmatian daisy</name>
    <name type="synonym">Chrysanthemum cinerariifolium</name>
    <dbReference type="NCBI Taxonomy" id="118510"/>
    <lineage>
        <taxon>Eukaryota</taxon>
        <taxon>Viridiplantae</taxon>
        <taxon>Streptophyta</taxon>
        <taxon>Embryophyta</taxon>
        <taxon>Tracheophyta</taxon>
        <taxon>Spermatophyta</taxon>
        <taxon>Magnoliopsida</taxon>
        <taxon>eudicotyledons</taxon>
        <taxon>Gunneridae</taxon>
        <taxon>Pentapetalae</taxon>
        <taxon>asterids</taxon>
        <taxon>campanulids</taxon>
        <taxon>Asterales</taxon>
        <taxon>Asteraceae</taxon>
        <taxon>Asteroideae</taxon>
        <taxon>Anthemideae</taxon>
        <taxon>Anthemidinae</taxon>
        <taxon>Tanacetum</taxon>
    </lineage>
</organism>
<accession>A0A699GV26</accession>